<evidence type="ECO:0008006" key="7">
    <source>
        <dbReference type="Google" id="ProtNLM"/>
    </source>
</evidence>
<dbReference type="PANTHER" id="PTHR22663:SF17">
    <property type="entry name" value="RING FINGER PROTEIN NARYA-RELATED"/>
    <property type="match status" value="1"/>
</dbReference>
<evidence type="ECO:0000256" key="3">
    <source>
        <dbReference type="ARBA" id="ARBA00022833"/>
    </source>
</evidence>
<reference evidence="5" key="1">
    <citation type="submission" date="2023-10" db="EMBL/GenBank/DDBJ databases">
        <title>Genome assembly of Pristionchus species.</title>
        <authorList>
            <person name="Yoshida K."/>
            <person name="Sommer R.J."/>
        </authorList>
    </citation>
    <scope>NUCLEOTIDE SEQUENCE</scope>
    <source>
        <strain evidence="5">RS5133</strain>
    </source>
</reference>
<accession>A0AAV5UVD4</accession>
<evidence type="ECO:0000313" key="5">
    <source>
        <dbReference type="EMBL" id="GMT11242.1"/>
    </source>
</evidence>
<keyword evidence="2" id="KW-0863">Zinc-finger</keyword>
<evidence type="ECO:0000256" key="4">
    <source>
        <dbReference type="ARBA" id="ARBA00023254"/>
    </source>
</evidence>
<dbReference type="Gene3D" id="3.30.40.10">
    <property type="entry name" value="Zinc/RING finger domain, C3HC4 (zinc finger)"/>
    <property type="match status" value="1"/>
</dbReference>
<dbReference type="EMBL" id="BTSY01000001">
    <property type="protein sequence ID" value="GMT11242.1"/>
    <property type="molecule type" value="Genomic_DNA"/>
</dbReference>
<feature type="non-terminal residue" evidence="5">
    <location>
        <position position="127"/>
    </location>
</feature>
<dbReference type="GO" id="GO:0016925">
    <property type="term" value="P:protein sumoylation"/>
    <property type="evidence" value="ECO:0007669"/>
    <property type="project" value="TreeGrafter"/>
</dbReference>
<dbReference type="GO" id="GO:0000795">
    <property type="term" value="C:synaptonemal complex"/>
    <property type="evidence" value="ECO:0007669"/>
    <property type="project" value="InterPro"/>
</dbReference>
<protein>
    <recommendedName>
        <fullName evidence="7">RING-type domain-containing protein</fullName>
    </recommendedName>
</protein>
<name>A0AAV5UVD4_9BILA</name>
<keyword evidence="6" id="KW-1185">Reference proteome</keyword>
<dbReference type="InterPro" id="IPR017907">
    <property type="entry name" value="Znf_RING_CS"/>
</dbReference>
<dbReference type="GO" id="GO:0007129">
    <property type="term" value="P:homologous chromosome pairing at meiosis"/>
    <property type="evidence" value="ECO:0007669"/>
    <property type="project" value="TreeGrafter"/>
</dbReference>
<dbReference type="GO" id="GO:0008270">
    <property type="term" value="F:zinc ion binding"/>
    <property type="evidence" value="ECO:0007669"/>
    <property type="project" value="UniProtKB-KW"/>
</dbReference>
<comment type="caution">
    <text evidence="5">The sequence shown here is derived from an EMBL/GenBank/DDBJ whole genome shotgun (WGS) entry which is preliminary data.</text>
</comment>
<organism evidence="5 6">
    <name type="scientific">Pristionchus fissidentatus</name>
    <dbReference type="NCBI Taxonomy" id="1538716"/>
    <lineage>
        <taxon>Eukaryota</taxon>
        <taxon>Metazoa</taxon>
        <taxon>Ecdysozoa</taxon>
        <taxon>Nematoda</taxon>
        <taxon>Chromadorea</taxon>
        <taxon>Rhabditida</taxon>
        <taxon>Rhabditina</taxon>
        <taxon>Diplogasteromorpha</taxon>
        <taxon>Diplogasteroidea</taxon>
        <taxon>Neodiplogasteridae</taxon>
        <taxon>Pristionchus</taxon>
    </lineage>
</organism>
<dbReference type="InterPro" id="IPR013083">
    <property type="entry name" value="Znf_RING/FYVE/PHD"/>
</dbReference>
<keyword evidence="3" id="KW-0862">Zinc</keyword>
<keyword evidence="4" id="KW-0469">Meiosis</keyword>
<dbReference type="InterPro" id="IPR042123">
    <property type="entry name" value="Zip3/RNF212-like"/>
</dbReference>
<evidence type="ECO:0000256" key="1">
    <source>
        <dbReference type="ARBA" id="ARBA00022723"/>
    </source>
</evidence>
<gene>
    <name evidence="5" type="ORF">PFISCL1PPCAC_2539</name>
</gene>
<proteinExistence type="predicted"/>
<evidence type="ECO:0000256" key="2">
    <source>
        <dbReference type="ARBA" id="ARBA00022771"/>
    </source>
</evidence>
<dbReference type="PROSITE" id="PS00518">
    <property type="entry name" value="ZF_RING_1"/>
    <property type="match status" value="1"/>
</dbReference>
<sequence length="127" mass="14569">SQNCASFCLSNCGHIFCKECIDKGRLSVTCNRCRTASPKFVAIDRSLNPDLQAMFERPVSIVDKHSSELHPIIHFQDTQRTMRLKGQNALLKKEREKNGGLQSQLTIVRDEVKEMKNIQRQSRPQVR</sequence>
<keyword evidence="1" id="KW-0479">Metal-binding</keyword>
<dbReference type="GO" id="GO:0019789">
    <property type="term" value="F:SUMO transferase activity"/>
    <property type="evidence" value="ECO:0007669"/>
    <property type="project" value="InterPro"/>
</dbReference>
<dbReference type="AlphaFoldDB" id="A0AAV5UVD4"/>
<evidence type="ECO:0000313" key="6">
    <source>
        <dbReference type="Proteomes" id="UP001432322"/>
    </source>
</evidence>
<dbReference type="Proteomes" id="UP001432322">
    <property type="component" value="Unassembled WGS sequence"/>
</dbReference>
<dbReference type="GO" id="GO:0007131">
    <property type="term" value="P:reciprocal meiotic recombination"/>
    <property type="evidence" value="ECO:0007669"/>
    <property type="project" value="InterPro"/>
</dbReference>
<dbReference type="SUPFAM" id="SSF57850">
    <property type="entry name" value="RING/U-box"/>
    <property type="match status" value="1"/>
</dbReference>
<feature type="non-terminal residue" evidence="5">
    <location>
        <position position="1"/>
    </location>
</feature>
<dbReference type="PANTHER" id="PTHR22663">
    <property type="entry name" value="RING FINGER PROTEIN NARYA-RELATED"/>
    <property type="match status" value="1"/>
</dbReference>